<organism evidence="3 4">
    <name type="scientific">Haloechinothrix salitolerans</name>
    <dbReference type="NCBI Taxonomy" id="926830"/>
    <lineage>
        <taxon>Bacteria</taxon>
        <taxon>Bacillati</taxon>
        <taxon>Actinomycetota</taxon>
        <taxon>Actinomycetes</taxon>
        <taxon>Pseudonocardiales</taxon>
        <taxon>Pseudonocardiaceae</taxon>
        <taxon>Haloechinothrix</taxon>
    </lineage>
</organism>
<comment type="caution">
    <text evidence="3">The sequence shown here is derived from an EMBL/GenBank/DDBJ whole genome shotgun (WGS) entry which is preliminary data.</text>
</comment>
<sequence length="127" mass="14007">MFSRRRISAALVGLLVLVVGGWLVQDVVADGNAGSDVVALSELPPQATETWQRIQAGGPFPYPSDGTVFGNREGLLPDRPHGYYQEYTVDTPGLDHRGARRLVTGEDGELYYTEDHYQSFVLVDPDR</sequence>
<dbReference type="Proteomes" id="UP001596337">
    <property type="component" value="Unassembled WGS sequence"/>
</dbReference>
<dbReference type="InterPro" id="IPR000026">
    <property type="entry name" value="N1-like"/>
</dbReference>
<protein>
    <submittedName>
        <fullName evidence="3">Ribonuclease domain-containing protein</fullName>
    </submittedName>
</protein>
<name>A0ABW2BZW7_9PSEU</name>
<evidence type="ECO:0000256" key="2">
    <source>
        <dbReference type="ARBA" id="ARBA00022801"/>
    </source>
</evidence>
<dbReference type="RefSeq" id="WP_345396400.1">
    <property type="nucleotide sequence ID" value="NZ_BAABLA010000025.1"/>
</dbReference>
<keyword evidence="2" id="KW-0378">Hydrolase</keyword>
<dbReference type="InterPro" id="IPR016191">
    <property type="entry name" value="Ribonuclease/ribotoxin"/>
</dbReference>
<keyword evidence="1" id="KW-0540">Nuclease</keyword>
<gene>
    <name evidence="3" type="ORF">ACFQGD_11855</name>
</gene>
<accession>A0ABW2BZW7</accession>
<evidence type="ECO:0000313" key="4">
    <source>
        <dbReference type="Proteomes" id="UP001596337"/>
    </source>
</evidence>
<dbReference type="EMBL" id="JBHSXX010000001">
    <property type="protein sequence ID" value="MFC6867842.1"/>
    <property type="molecule type" value="Genomic_DNA"/>
</dbReference>
<dbReference type="SUPFAM" id="SSF53933">
    <property type="entry name" value="Microbial ribonucleases"/>
    <property type="match status" value="1"/>
</dbReference>
<proteinExistence type="predicted"/>
<evidence type="ECO:0000256" key="1">
    <source>
        <dbReference type="ARBA" id="ARBA00022722"/>
    </source>
</evidence>
<dbReference type="Gene3D" id="3.10.450.30">
    <property type="entry name" value="Microbial ribonucleases"/>
    <property type="match status" value="1"/>
</dbReference>
<dbReference type="Pfam" id="PF00545">
    <property type="entry name" value="Ribonuclease"/>
    <property type="match status" value="1"/>
</dbReference>
<keyword evidence="4" id="KW-1185">Reference proteome</keyword>
<reference evidence="4" key="1">
    <citation type="journal article" date="2019" name="Int. J. Syst. Evol. Microbiol.">
        <title>The Global Catalogue of Microorganisms (GCM) 10K type strain sequencing project: providing services to taxonomists for standard genome sequencing and annotation.</title>
        <authorList>
            <consortium name="The Broad Institute Genomics Platform"/>
            <consortium name="The Broad Institute Genome Sequencing Center for Infectious Disease"/>
            <person name="Wu L."/>
            <person name="Ma J."/>
        </authorList>
    </citation>
    <scope>NUCLEOTIDE SEQUENCE [LARGE SCALE GENOMIC DNA]</scope>
    <source>
        <strain evidence="4">KCTC 32255</strain>
    </source>
</reference>
<evidence type="ECO:0000313" key="3">
    <source>
        <dbReference type="EMBL" id="MFC6867842.1"/>
    </source>
</evidence>